<dbReference type="GO" id="GO:0042149">
    <property type="term" value="P:cellular response to glucose starvation"/>
    <property type="evidence" value="ECO:0007669"/>
    <property type="project" value="TreeGrafter"/>
</dbReference>
<dbReference type="FunCoup" id="A0A1Y2GWP1">
    <property type="interactions" value="25"/>
</dbReference>
<gene>
    <name evidence="5" type="ORF">BCR41DRAFT_420243</name>
</gene>
<feature type="domain" description="CBS" evidence="4">
    <location>
        <begin position="270"/>
        <end position="329"/>
    </location>
</feature>
<sequence length="329" mass="36666">MASEETLPHREGLTTSHHDWTMIQVGKLVENQNVIIIEANTSVEDACEVLFKHGISSAPVYDSERETYVGMFDYSDLMAYILIALKKTEVPTEEQTLSMRDLIQKTRHSQNVPVKLASDLSGKDPFCTVLAETRLGAVICDFATGIHRVAVIDSTGRLIGVLSQSSTLDYLLRHLSEFPQLQHIMHQTLHQVGLSNSKVLSVNGDVQVIEALIIMSKHNVSSLAVLDEQGILLGNISMTDIQLIMKELRTSWLWLSCFQFVSKVRRSHGVETGEDLYPVIDVNEKSTFGYALSKLQATKVHRLWVVNDMGFAVGVVSLTDVFKILSKLV</sequence>
<keyword evidence="6" id="KW-1185">Reference proteome</keyword>
<name>A0A1Y2GWP1_9FUNG</name>
<comment type="caution">
    <text evidence="5">The sequence shown here is derived from an EMBL/GenBank/DDBJ whole genome shotgun (WGS) entry which is preliminary data.</text>
</comment>
<dbReference type="CDD" id="cd02205">
    <property type="entry name" value="CBS_pair_SF"/>
    <property type="match status" value="2"/>
</dbReference>
<keyword evidence="1" id="KW-0677">Repeat</keyword>
<dbReference type="Proteomes" id="UP000193648">
    <property type="component" value="Unassembled WGS sequence"/>
</dbReference>
<evidence type="ECO:0000256" key="3">
    <source>
        <dbReference type="PROSITE-ProRule" id="PRU00703"/>
    </source>
</evidence>
<dbReference type="GO" id="GO:0004865">
    <property type="term" value="F:protein serine/threonine phosphatase inhibitor activity"/>
    <property type="evidence" value="ECO:0007669"/>
    <property type="project" value="TreeGrafter"/>
</dbReference>
<dbReference type="PANTHER" id="PTHR13780">
    <property type="entry name" value="AMP-ACTIVATED PROTEIN KINASE, GAMMA REGULATORY SUBUNIT"/>
    <property type="match status" value="1"/>
</dbReference>
<dbReference type="AlphaFoldDB" id="A0A1Y2GWP1"/>
<dbReference type="InParanoid" id="A0A1Y2GWP1"/>
<evidence type="ECO:0000256" key="2">
    <source>
        <dbReference type="ARBA" id="ARBA00023122"/>
    </source>
</evidence>
<dbReference type="Pfam" id="PF00571">
    <property type="entry name" value="CBS"/>
    <property type="match status" value="4"/>
</dbReference>
<dbReference type="InterPro" id="IPR046342">
    <property type="entry name" value="CBS_dom_sf"/>
</dbReference>
<dbReference type="PANTHER" id="PTHR13780:SF36">
    <property type="entry name" value="CBS DOMAIN-CONTAINING PROTEIN"/>
    <property type="match status" value="1"/>
</dbReference>
<proteinExistence type="predicted"/>
<dbReference type="SMART" id="SM00116">
    <property type="entry name" value="CBS"/>
    <property type="match status" value="4"/>
</dbReference>
<dbReference type="InterPro" id="IPR050511">
    <property type="entry name" value="AMPK_gamma/SDS23_families"/>
</dbReference>
<evidence type="ECO:0000259" key="4">
    <source>
        <dbReference type="PROSITE" id="PS51371"/>
    </source>
</evidence>
<dbReference type="PROSITE" id="PS51371">
    <property type="entry name" value="CBS"/>
    <property type="match status" value="3"/>
</dbReference>
<dbReference type="RefSeq" id="XP_021883999.1">
    <property type="nucleotide sequence ID" value="XM_022029872.1"/>
</dbReference>
<dbReference type="InterPro" id="IPR000644">
    <property type="entry name" value="CBS_dom"/>
</dbReference>
<protein>
    <recommendedName>
        <fullName evidence="4">CBS domain-containing protein</fullName>
    </recommendedName>
</protein>
<dbReference type="SUPFAM" id="SSF54631">
    <property type="entry name" value="CBS-domain pair"/>
    <property type="match status" value="2"/>
</dbReference>
<evidence type="ECO:0000313" key="5">
    <source>
        <dbReference type="EMBL" id="ORZ25018.1"/>
    </source>
</evidence>
<dbReference type="GeneID" id="33571715"/>
<organism evidence="5 6">
    <name type="scientific">Lobosporangium transversale</name>
    <dbReference type="NCBI Taxonomy" id="64571"/>
    <lineage>
        <taxon>Eukaryota</taxon>
        <taxon>Fungi</taxon>
        <taxon>Fungi incertae sedis</taxon>
        <taxon>Mucoromycota</taxon>
        <taxon>Mortierellomycotina</taxon>
        <taxon>Mortierellomycetes</taxon>
        <taxon>Mortierellales</taxon>
        <taxon>Mortierellaceae</taxon>
        <taxon>Lobosporangium</taxon>
    </lineage>
</organism>
<evidence type="ECO:0000256" key="1">
    <source>
        <dbReference type="ARBA" id="ARBA00022737"/>
    </source>
</evidence>
<keyword evidence="2 3" id="KW-0129">CBS domain</keyword>
<dbReference type="Gene3D" id="3.10.580.10">
    <property type="entry name" value="CBS-domain"/>
    <property type="match status" value="2"/>
</dbReference>
<dbReference type="EMBL" id="MCFF01000008">
    <property type="protein sequence ID" value="ORZ25018.1"/>
    <property type="molecule type" value="Genomic_DNA"/>
</dbReference>
<dbReference type="STRING" id="64571.A0A1Y2GWP1"/>
<dbReference type="OrthoDB" id="449052at2759"/>
<accession>A0A1Y2GWP1</accession>
<evidence type="ECO:0000313" key="6">
    <source>
        <dbReference type="Proteomes" id="UP000193648"/>
    </source>
</evidence>
<feature type="domain" description="CBS" evidence="4">
    <location>
        <begin position="194"/>
        <end position="251"/>
    </location>
</feature>
<feature type="domain" description="CBS" evidence="4">
    <location>
        <begin position="30"/>
        <end position="90"/>
    </location>
</feature>
<reference evidence="5 6" key="1">
    <citation type="submission" date="2016-07" db="EMBL/GenBank/DDBJ databases">
        <title>Pervasive Adenine N6-methylation of Active Genes in Fungi.</title>
        <authorList>
            <consortium name="DOE Joint Genome Institute"/>
            <person name="Mondo S.J."/>
            <person name="Dannebaum R.O."/>
            <person name="Kuo R.C."/>
            <person name="Labutti K."/>
            <person name="Haridas S."/>
            <person name="Kuo A."/>
            <person name="Salamov A."/>
            <person name="Ahrendt S.R."/>
            <person name="Lipzen A."/>
            <person name="Sullivan W."/>
            <person name="Andreopoulos W.B."/>
            <person name="Clum A."/>
            <person name="Lindquist E."/>
            <person name="Daum C."/>
            <person name="Ramamoorthy G.K."/>
            <person name="Gryganskyi A."/>
            <person name="Culley D."/>
            <person name="Magnuson J.K."/>
            <person name="James T.Y."/>
            <person name="O'Malley M.A."/>
            <person name="Stajich J.E."/>
            <person name="Spatafora J.W."/>
            <person name="Visel A."/>
            <person name="Grigoriev I.V."/>
        </authorList>
    </citation>
    <scope>NUCLEOTIDE SEQUENCE [LARGE SCALE GENOMIC DNA]</scope>
    <source>
        <strain evidence="5 6">NRRL 3116</strain>
    </source>
</reference>